<dbReference type="NCBIfam" id="NF009676">
    <property type="entry name" value="PRK13197.1"/>
    <property type="match status" value="1"/>
</dbReference>
<name>A0A370GCP6_9BACI</name>
<comment type="subunit">
    <text evidence="9">Homotetramer.</text>
</comment>
<evidence type="ECO:0000256" key="1">
    <source>
        <dbReference type="ARBA" id="ARBA00001770"/>
    </source>
</evidence>
<keyword evidence="13" id="KW-1185">Reference proteome</keyword>
<protein>
    <recommendedName>
        <fullName evidence="9">Pyrrolidone-carboxylate peptidase</fullName>
        <ecNumber evidence="9">3.4.19.3</ecNumber>
    </recommendedName>
    <alternativeName>
        <fullName evidence="9">5-oxoprolyl-peptidase</fullName>
    </alternativeName>
    <alternativeName>
        <fullName evidence="9">Pyroglutamyl-peptidase I</fullName>
        <shortName evidence="9">PGP-I</shortName>
        <shortName evidence="9">Pyrase</shortName>
    </alternativeName>
</protein>
<reference evidence="12 13" key="1">
    <citation type="submission" date="2018-07" db="EMBL/GenBank/DDBJ databases">
        <title>Genomic Encyclopedia of Type Strains, Phase IV (KMG-IV): sequencing the most valuable type-strain genomes for metagenomic binning, comparative biology and taxonomic classification.</title>
        <authorList>
            <person name="Goeker M."/>
        </authorList>
    </citation>
    <scope>NUCLEOTIDE SEQUENCE [LARGE SCALE GENOMIC DNA]</scope>
    <source>
        <strain evidence="12 13">DSM 25281</strain>
    </source>
</reference>
<keyword evidence="5 9" id="KW-0963">Cytoplasm</keyword>
<dbReference type="InterPro" id="IPR033693">
    <property type="entry name" value="PGPEP1_Glu_AS"/>
</dbReference>
<comment type="function">
    <text evidence="2 9">Removes 5-oxoproline from various penultimate amino acid residues except L-proline.</text>
</comment>
<dbReference type="Gene3D" id="3.40.630.20">
    <property type="entry name" value="Peptidase C15, pyroglutamyl peptidase I-like"/>
    <property type="match status" value="1"/>
</dbReference>
<dbReference type="RefSeq" id="WP_114745949.1">
    <property type="nucleotide sequence ID" value="NZ_QQAY01000007.1"/>
</dbReference>
<dbReference type="EC" id="3.4.19.3" evidence="9"/>
<keyword evidence="6 9" id="KW-0645">Protease</keyword>
<evidence type="ECO:0000256" key="5">
    <source>
        <dbReference type="ARBA" id="ARBA00022490"/>
    </source>
</evidence>
<keyword evidence="8 9" id="KW-0788">Thiol protease</keyword>
<comment type="similarity">
    <text evidence="4 9">Belongs to the peptidase C15 family.</text>
</comment>
<comment type="caution">
    <text evidence="12">The sequence shown here is derived from an EMBL/GenBank/DDBJ whole genome shotgun (WGS) entry which is preliminary data.</text>
</comment>
<sequence>MKKLLLSGFEPFLDNPINPTEQIVKELHGAVIGSYEVHGVLLPVDFEKGPLRLLEEVKQVKPDAVISLGLAAGRESITPERVAINIRDGEADNRGIKPEDSPILSDAPAAYFSTLPIRKMIDSLRDAGVPARISNTAGTYLCNNVMYSVLHELTAGEHASSVPAGFIHVPASHELAVRMPRSIPSMAQADIQRAVEIIIGVMV</sequence>
<feature type="active site" evidence="9">
    <location>
        <position position="168"/>
    </location>
</feature>
<dbReference type="HAMAP" id="MF_00417">
    <property type="entry name" value="Pyrrolid_peptidase"/>
    <property type="match status" value="1"/>
</dbReference>
<dbReference type="Pfam" id="PF01470">
    <property type="entry name" value="Peptidase_C15"/>
    <property type="match status" value="1"/>
</dbReference>
<dbReference type="GO" id="GO:0005829">
    <property type="term" value="C:cytosol"/>
    <property type="evidence" value="ECO:0007669"/>
    <property type="project" value="InterPro"/>
</dbReference>
<organism evidence="12 13">
    <name type="scientific">Falsibacillus pallidus</name>
    <dbReference type="NCBI Taxonomy" id="493781"/>
    <lineage>
        <taxon>Bacteria</taxon>
        <taxon>Bacillati</taxon>
        <taxon>Bacillota</taxon>
        <taxon>Bacilli</taxon>
        <taxon>Bacillales</taxon>
        <taxon>Bacillaceae</taxon>
        <taxon>Falsibacillus</taxon>
    </lineage>
</organism>
<dbReference type="EMBL" id="QQAY01000007">
    <property type="protein sequence ID" value="RDI41612.1"/>
    <property type="molecule type" value="Genomic_DNA"/>
</dbReference>
<dbReference type="CDD" id="cd00501">
    <property type="entry name" value="Peptidase_C15"/>
    <property type="match status" value="1"/>
</dbReference>
<evidence type="ECO:0000256" key="6">
    <source>
        <dbReference type="ARBA" id="ARBA00022670"/>
    </source>
</evidence>
<gene>
    <name evidence="9" type="primary">pcp</name>
    <name evidence="12" type="ORF">DFR59_10765</name>
</gene>
<dbReference type="GO" id="GO:0006508">
    <property type="term" value="P:proteolysis"/>
    <property type="evidence" value="ECO:0007669"/>
    <property type="project" value="UniProtKB-KW"/>
</dbReference>
<evidence type="ECO:0000313" key="12">
    <source>
        <dbReference type="EMBL" id="RDI41612.1"/>
    </source>
</evidence>
<dbReference type="PROSITE" id="PS01333">
    <property type="entry name" value="PYRASE_GLU"/>
    <property type="match status" value="1"/>
</dbReference>
<feature type="active site" evidence="9 10">
    <location>
        <position position="80"/>
    </location>
</feature>
<dbReference type="PROSITE" id="PS01334">
    <property type="entry name" value="PYRASE_CYS"/>
    <property type="match status" value="1"/>
</dbReference>
<evidence type="ECO:0000256" key="7">
    <source>
        <dbReference type="ARBA" id="ARBA00022801"/>
    </source>
</evidence>
<dbReference type="PANTHER" id="PTHR23402">
    <property type="entry name" value="PROTEASE FAMILY C15 PYROGLUTAMYL-PEPTIDASE I-RELATED"/>
    <property type="match status" value="1"/>
</dbReference>
<dbReference type="InterPro" id="IPR016125">
    <property type="entry name" value="Peptidase_C15-like"/>
</dbReference>
<evidence type="ECO:0000256" key="10">
    <source>
        <dbReference type="PROSITE-ProRule" id="PRU10076"/>
    </source>
</evidence>
<comment type="catalytic activity">
    <reaction evidence="1 9 10">
        <text>Release of an N-terminal pyroglutamyl group from a polypeptide, the second amino acid generally not being Pro.</text>
        <dbReference type="EC" id="3.4.19.3"/>
    </reaction>
</comment>
<proteinExistence type="inferred from homology"/>
<evidence type="ECO:0000256" key="8">
    <source>
        <dbReference type="ARBA" id="ARBA00022807"/>
    </source>
</evidence>
<dbReference type="PIRSF" id="PIRSF015592">
    <property type="entry name" value="Prld-crbxl_pptds"/>
    <property type="match status" value="1"/>
</dbReference>
<accession>A0A370GCP6</accession>
<dbReference type="InterPro" id="IPR000816">
    <property type="entry name" value="Peptidase_C15"/>
</dbReference>
<dbReference type="PRINTS" id="PR00706">
    <property type="entry name" value="PYROGLUPTASE"/>
</dbReference>
<dbReference type="Proteomes" id="UP000255326">
    <property type="component" value="Unassembled WGS sequence"/>
</dbReference>
<evidence type="ECO:0000256" key="3">
    <source>
        <dbReference type="ARBA" id="ARBA00004496"/>
    </source>
</evidence>
<keyword evidence="7 9" id="KW-0378">Hydrolase</keyword>
<evidence type="ECO:0000256" key="2">
    <source>
        <dbReference type="ARBA" id="ARBA00002280"/>
    </source>
</evidence>
<evidence type="ECO:0000256" key="11">
    <source>
        <dbReference type="PROSITE-ProRule" id="PRU10077"/>
    </source>
</evidence>
<comment type="subcellular location">
    <subcellularLocation>
        <location evidence="3 9">Cytoplasm</location>
    </subcellularLocation>
</comment>
<evidence type="ECO:0000313" key="13">
    <source>
        <dbReference type="Proteomes" id="UP000255326"/>
    </source>
</evidence>
<dbReference type="InterPro" id="IPR033694">
    <property type="entry name" value="PGPEP1_Cys_AS"/>
</dbReference>
<dbReference type="OrthoDB" id="9779738at2"/>
<dbReference type="InterPro" id="IPR036440">
    <property type="entry name" value="Peptidase_C15-like_sf"/>
</dbReference>
<evidence type="ECO:0000256" key="9">
    <source>
        <dbReference type="HAMAP-Rule" id="MF_00417"/>
    </source>
</evidence>
<dbReference type="InterPro" id="IPR029762">
    <property type="entry name" value="PGP-I_bact-type"/>
</dbReference>
<evidence type="ECO:0000256" key="4">
    <source>
        <dbReference type="ARBA" id="ARBA00006641"/>
    </source>
</evidence>
<dbReference type="AlphaFoldDB" id="A0A370GCP6"/>
<dbReference type="GO" id="GO:0016920">
    <property type="term" value="F:pyroglutamyl-peptidase activity"/>
    <property type="evidence" value="ECO:0007669"/>
    <property type="project" value="UniProtKB-UniRule"/>
</dbReference>
<dbReference type="PANTHER" id="PTHR23402:SF1">
    <property type="entry name" value="PYROGLUTAMYL-PEPTIDASE I"/>
    <property type="match status" value="1"/>
</dbReference>
<dbReference type="SUPFAM" id="SSF53182">
    <property type="entry name" value="Pyrrolidone carboxyl peptidase (pyroglutamate aminopeptidase)"/>
    <property type="match status" value="1"/>
</dbReference>
<feature type="active site" evidence="9 11">
    <location>
        <position position="142"/>
    </location>
</feature>